<name>A0AAD5YZT5_9AGAR</name>
<comment type="caution">
    <text evidence="6">The sequence shown here is derived from an EMBL/GenBank/DDBJ whole genome shotgun (WGS) entry which is preliminary data.</text>
</comment>
<evidence type="ECO:0000259" key="5">
    <source>
        <dbReference type="Pfam" id="PF00150"/>
    </source>
</evidence>
<dbReference type="Proteomes" id="UP001213000">
    <property type="component" value="Unassembled WGS sequence"/>
</dbReference>
<feature type="region of interest" description="Disordered" evidence="4">
    <location>
        <begin position="640"/>
        <end position="662"/>
    </location>
</feature>
<organism evidence="6 7">
    <name type="scientific">Leucocoprinus birnbaumii</name>
    <dbReference type="NCBI Taxonomy" id="56174"/>
    <lineage>
        <taxon>Eukaryota</taxon>
        <taxon>Fungi</taxon>
        <taxon>Dikarya</taxon>
        <taxon>Basidiomycota</taxon>
        <taxon>Agaricomycotina</taxon>
        <taxon>Agaricomycetes</taxon>
        <taxon>Agaricomycetidae</taxon>
        <taxon>Agaricales</taxon>
        <taxon>Agaricineae</taxon>
        <taxon>Agaricaceae</taxon>
        <taxon>Leucocoprinus</taxon>
    </lineage>
</organism>
<dbReference type="AlphaFoldDB" id="A0AAD5YZT5"/>
<feature type="region of interest" description="Disordered" evidence="4">
    <location>
        <begin position="763"/>
        <end position="816"/>
    </location>
</feature>
<dbReference type="Gene3D" id="3.20.20.80">
    <property type="entry name" value="Glycosidases"/>
    <property type="match status" value="2"/>
</dbReference>
<reference evidence="6" key="1">
    <citation type="submission" date="2022-07" db="EMBL/GenBank/DDBJ databases">
        <title>Genome Sequence of Leucocoprinus birnbaumii.</title>
        <authorList>
            <person name="Buettner E."/>
        </authorList>
    </citation>
    <scope>NUCLEOTIDE SEQUENCE</scope>
    <source>
        <strain evidence="6">VT141</strain>
    </source>
</reference>
<feature type="compositionally biased region" description="Low complexity" evidence="4">
    <location>
        <begin position="795"/>
        <end position="806"/>
    </location>
</feature>
<accession>A0AAD5YZT5</accession>
<dbReference type="EMBL" id="JANIEX010000037">
    <property type="protein sequence ID" value="KAJ3575433.1"/>
    <property type="molecule type" value="Genomic_DNA"/>
</dbReference>
<gene>
    <name evidence="6" type="ORF">NP233_g1100</name>
</gene>
<keyword evidence="3" id="KW-0326">Glycosidase</keyword>
<proteinExistence type="inferred from homology"/>
<dbReference type="GO" id="GO:0050295">
    <property type="term" value="F:steryl-beta-glucosidase activity"/>
    <property type="evidence" value="ECO:0007669"/>
    <property type="project" value="TreeGrafter"/>
</dbReference>
<dbReference type="InterPro" id="IPR001547">
    <property type="entry name" value="Glyco_hydro_5"/>
</dbReference>
<keyword evidence="2" id="KW-0378">Hydrolase</keyword>
<evidence type="ECO:0000313" key="6">
    <source>
        <dbReference type="EMBL" id="KAJ3575433.1"/>
    </source>
</evidence>
<feature type="compositionally biased region" description="Basic and acidic residues" evidence="4">
    <location>
        <begin position="807"/>
        <end position="816"/>
    </location>
</feature>
<feature type="compositionally biased region" description="Basic and acidic residues" evidence="4">
    <location>
        <begin position="648"/>
        <end position="662"/>
    </location>
</feature>
<dbReference type="PANTHER" id="PTHR31308">
    <property type="match status" value="1"/>
</dbReference>
<comment type="similarity">
    <text evidence="1">Belongs to the glycosyl hydrolase 5 (cellulase A) family.</text>
</comment>
<feature type="domain" description="Glycoside hydrolase family 5" evidence="5">
    <location>
        <begin position="74"/>
        <end position="138"/>
    </location>
</feature>
<dbReference type="Pfam" id="PF00150">
    <property type="entry name" value="Cellulase"/>
    <property type="match status" value="1"/>
</dbReference>
<sequence length="1098" mass="120292">MSTHEPIHPDALYTKDFSFVDARGRKVHLRGVNLSGSSKAPLDQPSHVLKEFWDVAENGGETFIGQPLNIEDGSADEHLARLRGWGYNLLRFPVTWEALEHAGPKKYDYEFMDYIIRVLVKCKQYGFRVYMDPHQDTWSRFSGGSGAPFWTLPACGINPYNLSCTHTALLAPPNRPLPHAADPASFPAMIWGTNYGPFAPNCIIDSVNIQDYLQNHYIAAFGELADRIKLADEEQGLELRDACIIGWDSLNEPAEGLISWDDINKNPTRQTTTLKKGTYPTPAQSLRLGMGQSQTVETWDFGTFGPKRTGTATIDPKGRKIWVEANDVSPSGLVGELPDGTHPRWGWKRDVKKWPLGTCIWAQHGVWDIESGYVLRPDYFKYHPSTGIEVSFLTDFWLPHFTAYTKRIRQSHPHEIAFVQPPVFAIPPGVSEAVLKGRCAYTGHYYDGLTLITKHWNWFNADSLGVLRGKYKSPIFAVKIGERAIRKSIMEQIGFLKSDAEVITALPSLTTTASASSSVAPPPKKPNHYPTIIGEIGTPIDMDSKRSYFPASPRKNKYRGDYSNQEKALDASLNACDGGNNVGYTIWTYVAVGGSALRLGREGEREVETRHTHEWGDGWNGEDLSLWSADDLRRKWLTDADADSDSASDAKEMKSTLNEGRKRVSLTRLTRKREEEEERFRSESRAALLANRSTPNLGSKNPSVLTLNTINTALPLNRAGVGEDSPVLLTPSASTPTLLVGPGLGLGLKKKLSGGGLSAHMVDGVGMQGTNTSTTAINPTNNSSSNPSSKDKDSSSYSSSTLLSHHSSSDEELAKAQKAAEADPYDFLTDGARAVRAFCRPRVVRVWGEVKDMEFGIGKAEFRCSIRRPSATAATTPRASEGAAKSGVKMLEDTKEEATQIYLPLVHFASDAVLTGSKAKRNSEKRASASVKAAAAAIGDGMVTPGLYGLEAAHDSPSDSGADADNDAPKGVKKTFFESVEERVDLLDVEVKVSEGRWEIRGQTLYWWYTKDGAEGSEGSASAGGGEGEEVNIEVKRRGGAIRVQRGGWVDVKSSSDADLKLSNVKSSGSRRGAEEKGWCERLCACDLGAYTWARLGR</sequence>
<feature type="compositionally biased region" description="Low complexity" evidence="4">
    <location>
        <begin position="770"/>
        <end position="788"/>
    </location>
</feature>
<evidence type="ECO:0000313" key="7">
    <source>
        <dbReference type="Proteomes" id="UP001213000"/>
    </source>
</evidence>
<keyword evidence="7" id="KW-1185">Reference proteome</keyword>
<evidence type="ECO:0000256" key="3">
    <source>
        <dbReference type="ARBA" id="ARBA00023295"/>
    </source>
</evidence>
<dbReference type="GO" id="GO:1904462">
    <property type="term" value="P:ergosteryl 3-beta-D-glucoside catabolic process"/>
    <property type="evidence" value="ECO:0007669"/>
    <property type="project" value="TreeGrafter"/>
</dbReference>
<evidence type="ECO:0000256" key="4">
    <source>
        <dbReference type="SAM" id="MobiDB-lite"/>
    </source>
</evidence>
<dbReference type="InterPro" id="IPR052066">
    <property type="entry name" value="Glycosphingolipid_Hydrolases"/>
</dbReference>
<protein>
    <recommendedName>
        <fullName evidence="5">Glycoside hydrolase family 5 domain-containing protein</fullName>
    </recommendedName>
</protein>
<evidence type="ECO:0000256" key="1">
    <source>
        <dbReference type="ARBA" id="ARBA00005641"/>
    </source>
</evidence>
<dbReference type="GO" id="GO:0000272">
    <property type="term" value="P:polysaccharide catabolic process"/>
    <property type="evidence" value="ECO:0007669"/>
    <property type="project" value="InterPro"/>
</dbReference>
<dbReference type="InterPro" id="IPR017853">
    <property type="entry name" value="GH"/>
</dbReference>
<dbReference type="SUPFAM" id="SSF51445">
    <property type="entry name" value="(Trans)glycosidases"/>
    <property type="match status" value="2"/>
</dbReference>
<dbReference type="PANTHER" id="PTHR31308:SF6">
    <property type="entry name" value="GLYCOSIDE HYDROLASE FAMILY 5 C-TERMINAL DOMAIN-CONTAINING PROTEIN"/>
    <property type="match status" value="1"/>
</dbReference>
<evidence type="ECO:0000256" key="2">
    <source>
        <dbReference type="ARBA" id="ARBA00022801"/>
    </source>
</evidence>